<evidence type="ECO:0000313" key="3">
    <source>
        <dbReference type="EMBL" id="MBF5060228.1"/>
    </source>
</evidence>
<dbReference type="PANTHER" id="PTHR12338:SF5">
    <property type="entry name" value="ANTIGEN 43-RELATED"/>
    <property type="match status" value="1"/>
</dbReference>
<reference evidence="3 4" key="1">
    <citation type="submission" date="2020-01" db="EMBL/GenBank/DDBJ databases">
        <title>Draft genome sequence of Cand. Neptunochlamydia vexilliferae K9.</title>
        <authorList>
            <person name="Schulz F."/>
            <person name="Koestlbacher S."/>
            <person name="Wascher F."/>
            <person name="Pizzetti I."/>
            <person name="Horn M."/>
        </authorList>
    </citation>
    <scope>NUCLEOTIDE SEQUENCE [LARGE SCALE GENOMIC DNA]</scope>
    <source>
        <strain evidence="3 4">K9</strain>
    </source>
</reference>
<keyword evidence="4" id="KW-1185">Reference proteome</keyword>
<comment type="caution">
    <text evidence="3">The sequence shown here is derived from an EMBL/GenBank/DDBJ whole genome shotgun (WGS) entry which is preliminary data.</text>
</comment>
<feature type="domain" description="Filamentous haemagglutinin FhaB/tRNA nuclease CdiA-like TPS" evidence="2">
    <location>
        <begin position="19"/>
        <end position="125"/>
    </location>
</feature>
<feature type="chain" id="PRO_5046974651" description="Filamentous haemagglutinin FhaB/tRNA nuclease CdiA-like TPS domain-containing protein" evidence="1">
    <location>
        <begin position="22"/>
        <end position="861"/>
    </location>
</feature>
<feature type="signal peptide" evidence="1">
    <location>
        <begin position="1"/>
        <end position="21"/>
    </location>
</feature>
<gene>
    <name evidence="3" type="ORF">NEPTK9_001761</name>
</gene>
<dbReference type="InterPro" id="IPR012334">
    <property type="entry name" value="Pectin_lyas_fold"/>
</dbReference>
<name>A0ABS0B1E3_9BACT</name>
<dbReference type="SUPFAM" id="SSF51126">
    <property type="entry name" value="Pectin lyase-like"/>
    <property type="match status" value="1"/>
</dbReference>
<dbReference type="NCBIfam" id="TIGR01901">
    <property type="entry name" value="adhes_NPXG"/>
    <property type="match status" value="1"/>
</dbReference>
<evidence type="ECO:0000259" key="2">
    <source>
        <dbReference type="SMART" id="SM00912"/>
    </source>
</evidence>
<dbReference type="Proteomes" id="UP001194714">
    <property type="component" value="Unassembled WGS sequence"/>
</dbReference>
<keyword evidence="1" id="KW-0732">Signal</keyword>
<accession>A0ABS0B1E3</accession>
<sequence length="861" mass="88105">MPYLKGMRWKSLLLLPLTLFAQPKGLDVQSGQLSFKDGTITQSSAKAIAHWDDFSISKGQTLRFVQPSKDAAILNRVVGKNISRILGSLKANGNVILINPNGVYISGDIQTAGFIASTADVSNENFLSGKELVFGETSGEINNAGHISCPGGDVFLIAKKIDNSGEIEGHQVIIRPHSNPKVLIRADDTDISSPYKKAISHAGTIRAFATNEEDGKIYLVAVEGATEVDGTLIGDEVHVLGQEVTLKENTYIDASGPSGGTVLIGGDYQGANPEILNAKNVYVAPGAEVKADSTGSGDGGKVIYWSDGVTTVGGETNVRGGPEGGDGGFVEVSGLKTFYYRGRSDRSAPHGKSGMILFDPETDIVISGGLTTGLINAPNYIPDGAGPYNLSTNDLTTELDSGDVTINTFGAGATTVGSGDLTFNAGVSWSRNRLTCTVGNDAVFAAGIAVTNSGPGDFTVNATNGITVNSGATVSNTGTGSIVFRGSASSSTAITIDGGTVSTVSGAIDFNNVGTIDNQLRVANGGILSTSSGAITLKGRYATPFRHSSGISISGQNTKVLAGAGGSITIDVPQLNGRSNIGVLIENSAEILATGDAPITITGRSRGGRSQTDCPGIRIYDSKLETEIGDISLISIAQSINTLGGSVQAGTQIRGSDLISKGGDVFIDSHVTGVNYGEATGLYTAESTIATVGEGEISIFGDGGNTNNTRSISASISVDLFLTTISSENGEIHIEGQRVTHGGGTRIRGGSITTTGTGNIQIEGFTTPGVVRGAFAEAQYGVRIIGGATISATGATGGITLRGEGSYLPGISIEPGLVSTVGGRIYFEGTGTDLPSFTISSAGPRIELLDSSSVSSKNGGV</sequence>
<dbReference type="InterPro" id="IPR050909">
    <property type="entry name" value="Bact_Autotransporter_VF"/>
</dbReference>
<dbReference type="Pfam" id="PF05860">
    <property type="entry name" value="TPS"/>
    <property type="match status" value="1"/>
</dbReference>
<dbReference type="EMBL" id="JAAEJV010000098">
    <property type="protein sequence ID" value="MBF5060228.1"/>
    <property type="molecule type" value="Genomic_DNA"/>
</dbReference>
<protein>
    <recommendedName>
        <fullName evidence="2">Filamentous haemagglutinin FhaB/tRNA nuclease CdiA-like TPS domain-containing protein</fullName>
    </recommendedName>
</protein>
<organism evidence="3 4">
    <name type="scientific">Candidatus Neptunichlamydia vexilliferae</name>
    <dbReference type="NCBI Taxonomy" id="1651774"/>
    <lineage>
        <taxon>Bacteria</taxon>
        <taxon>Pseudomonadati</taxon>
        <taxon>Chlamydiota</taxon>
        <taxon>Chlamydiia</taxon>
        <taxon>Parachlamydiales</taxon>
        <taxon>Simkaniaceae</taxon>
        <taxon>Candidatus Neptunichlamydia</taxon>
    </lineage>
</organism>
<dbReference type="Gene3D" id="2.160.20.10">
    <property type="entry name" value="Single-stranded right-handed beta-helix, Pectin lyase-like"/>
    <property type="match status" value="1"/>
</dbReference>
<evidence type="ECO:0000313" key="4">
    <source>
        <dbReference type="Proteomes" id="UP001194714"/>
    </source>
</evidence>
<dbReference type="PANTHER" id="PTHR12338">
    <property type="entry name" value="AUTOTRANSPORTER"/>
    <property type="match status" value="1"/>
</dbReference>
<evidence type="ECO:0000256" key="1">
    <source>
        <dbReference type="SAM" id="SignalP"/>
    </source>
</evidence>
<proteinExistence type="predicted"/>
<dbReference type="SMART" id="SM00912">
    <property type="entry name" value="Haemagg_act"/>
    <property type="match status" value="1"/>
</dbReference>
<dbReference type="InterPro" id="IPR008638">
    <property type="entry name" value="FhaB/CdiA-like_TPS"/>
</dbReference>
<dbReference type="InterPro" id="IPR011050">
    <property type="entry name" value="Pectin_lyase_fold/virulence"/>
</dbReference>